<evidence type="ECO:0000256" key="4">
    <source>
        <dbReference type="ARBA" id="ARBA00022454"/>
    </source>
</evidence>
<keyword evidence="9" id="KW-0498">Mitosis</keyword>
<evidence type="ECO:0000256" key="11">
    <source>
        <dbReference type="ARBA" id="ARBA00023054"/>
    </source>
</evidence>
<dbReference type="SUPFAM" id="SSF57667">
    <property type="entry name" value="beta-beta-alpha zinc fingers"/>
    <property type="match status" value="1"/>
</dbReference>
<gene>
    <name evidence="17" type="ORF">KUTeg_014002</name>
</gene>
<dbReference type="SMART" id="SM00451">
    <property type="entry name" value="ZnF_U1"/>
    <property type="match status" value="1"/>
</dbReference>
<dbReference type="InterPro" id="IPR059039">
    <property type="entry name" value="ZNF380_CC"/>
</dbReference>
<evidence type="ECO:0000256" key="5">
    <source>
        <dbReference type="ARBA" id="ARBA00022473"/>
    </source>
</evidence>
<keyword evidence="8" id="KW-0863">Zinc-finger</keyword>
<feature type="region of interest" description="Disordered" evidence="15">
    <location>
        <begin position="1"/>
        <end position="31"/>
    </location>
</feature>
<evidence type="ECO:0000259" key="16">
    <source>
        <dbReference type="SMART" id="SM00451"/>
    </source>
</evidence>
<keyword evidence="4" id="KW-0158">Chromosome</keyword>
<evidence type="ECO:0000256" key="3">
    <source>
        <dbReference type="ARBA" id="ARBA00017358"/>
    </source>
</evidence>
<evidence type="ECO:0000313" key="18">
    <source>
        <dbReference type="Proteomes" id="UP001217089"/>
    </source>
</evidence>
<keyword evidence="18" id="KW-1185">Reference proteome</keyword>
<dbReference type="Pfam" id="PF23406">
    <property type="entry name" value="ZNF380_CC"/>
    <property type="match status" value="1"/>
</dbReference>
<dbReference type="InterPro" id="IPR003604">
    <property type="entry name" value="Matrin/U1-like-C_Znf_C2H2"/>
</dbReference>
<protein>
    <recommendedName>
        <fullName evidence="3">Zinc finger protein 830</fullName>
    </recommendedName>
    <alternativeName>
        <fullName evidence="14">Coiled-coil domain-containing protein 16</fullName>
    </alternativeName>
</protein>
<keyword evidence="12" id="KW-0539">Nucleus</keyword>
<sequence length="296" mass="33242">MATRKKKPVSKDDLRRLMKETKASVKSKEKKIDHPLAKYNSLDQLVCVLCNCVIKSEILWTPHIQSRQHKEKYNATKSQPQAGVKRKSTDLHDLVKAKKTKENGTSSKSSGIPKDFYDTPPPKKPKSILKNSTAALAAYSSSSSSSEDEDEAPSSNMPSSSTSAMLSSHPANPSLPADFFDSGMSTSDNKEDADTKPAVMADVLPEGFFDDPKMDAKVSEAIMEEDDEQFNVDRNIDEIDDQMQRWKEINDLEIKKEKIAQNKSVKQDDKEADSSDELDEADLEDFMDWRSKKSWK</sequence>
<name>A0ABQ9EVC4_TEGGR</name>
<feature type="compositionally biased region" description="Basic and acidic residues" evidence="15">
    <location>
        <begin position="87"/>
        <end position="102"/>
    </location>
</feature>
<evidence type="ECO:0000256" key="8">
    <source>
        <dbReference type="ARBA" id="ARBA00022771"/>
    </source>
</evidence>
<feature type="compositionally biased region" description="Basic and acidic residues" evidence="15">
    <location>
        <begin position="261"/>
        <end position="273"/>
    </location>
</feature>
<accession>A0ABQ9EVC4</accession>
<evidence type="ECO:0000256" key="10">
    <source>
        <dbReference type="ARBA" id="ARBA00022833"/>
    </source>
</evidence>
<evidence type="ECO:0000256" key="13">
    <source>
        <dbReference type="ARBA" id="ARBA00023306"/>
    </source>
</evidence>
<evidence type="ECO:0000256" key="15">
    <source>
        <dbReference type="SAM" id="MobiDB-lite"/>
    </source>
</evidence>
<evidence type="ECO:0000256" key="1">
    <source>
        <dbReference type="ARBA" id="ARBA00004286"/>
    </source>
</evidence>
<evidence type="ECO:0000256" key="14">
    <source>
        <dbReference type="ARBA" id="ARBA00030672"/>
    </source>
</evidence>
<dbReference type="InterPro" id="IPR040050">
    <property type="entry name" value="ZNF830-like"/>
</dbReference>
<dbReference type="InterPro" id="IPR036236">
    <property type="entry name" value="Znf_C2H2_sf"/>
</dbReference>
<dbReference type="PANTHER" id="PTHR13278">
    <property type="entry name" value="ZINC FINGER PROTEIN 830"/>
    <property type="match status" value="1"/>
</dbReference>
<keyword evidence="13" id="KW-0131">Cell cycle</keyword>
<keyword evidence="5" id="KW-0217">Developmental protein</keyword>
<evidence type="ECO:0000256" key="2">
    <source>
        <dbReference type="ARBA" id="ARBA00004324"/>
    </source>
</evidence>
<feature type="domain" description="U1-type" evidence="16">
    <location>
        <begin position="42"/>
        <end position="76"/>
    </location>
</feature>
<feature type="compositionally biased region" description="Low complexity" evidence="15">
    <location>
        <begin position="153"/>
        <end position="171"/>
    </location>
</feature>
<evidence type="ECO:0000256" key="7">
    <source>
        <dbReference type="ARBA" id="ARBA00022723"/>
    </source>
</evidence>
<keyword evidence="7" id="KW-0479">Metal-binding</keyword>
<dbReference type="Proteomes" id="UP001217089">
    <property type="component" value="Unassembled WGS sequence"/>
</dbReference>
<evidence type="ECO:0000313" key="17">
    <source>
        <dbReference type="EMBL" id="KAJ8309128.1"/>
    </source>
</evidence>
<dbReference type="EMBL" id="JARBDR010000657">
    <property type="protein sequence ID" value="KAJ8309128.1"/>
    <property type="molecule type" value="Genomic_DNA"/>
</dbReference>
<keyword evidence="6" id="KW-0132">Cell division</keyword>
<keyword evidence="10" id="KW-0862">Zinc</keyword>
<feature type="region of interest" description="Disordered" evidence="15">
    <location>
        <begin position="261"/>
        <end position="283"/>
    </location>
</feature>
<feature type="compositionally biased region" description="Low complexity" evidence="15">
    <location>
        <begin position="132"/>
        <end position="145"/>
    </location>
</feature>
<evidence type="ECO:0000256" key="12">
    <source>
        <dbReference type="ARBA" id="ARBA00023242"/>
    </source>
</evidence>
<evidence type="ECO:0000256" key="6">
    <source>
        <dbReference type="ARBA" id="ARBA00022618"/>
    </source>
</evidence>
<feature type="region of interest" description="Disordered" evidence="15">
    <location>
        <begin position="67"/>
        <end position="198"/>
    </location>
</feature>
<evidence type="ECO:0000256" key="9">
    <source>
        <dbReference type="ARBA" id="ARBA00022776"/>
    </source>
</evidence>
<comment type="caution">
    <text evidence="17">The sequence shown here is derived from an EMBL/GenBank/DDBJ whole genome shotgun (WGS) entry which is preliminary data.</text>
</comment>
<organism evidence="17 18">
    <name type="scientific">Tegillarca granosa</name>
    <name type="common">Malaysian cockle</name>
    <name type="synonym">Anadara granosa</name>
    <dbReference type="NCBI Taxonomy" id="220873"/>
    <lineage>
        <taxon>Eukaryota</taxon>
        <taxon>Metazoa</taxon>
        <taxon>Spiralia</taxon>
        <taxon>Lophotrochozoa</taxon>
        <taxon>Mollusca</taxon>
        <taxon>Bivalvia</taxon>
        <taxon>Autobranchia</taxon>
        <taxon>Pteriomorphia</taxon>
        <taxon>Arcoida</taxon>
        <taxon>Arcoidea</taxon>
        <taxon>Arcidae</taxon>
        <taxon>Tegillarca</taxon>
    </lineage>
</organism>
<reference evidence="17 18" key="1">
    <citation type="submission" date="2022-12" db="EMBL/GenBank/DDBJ databases">
        <title>Chromosome-level genome of Tegillarca granosa.</title>
        <authorList>
            <person name="Kim J."/>
        </authorList>
    </citation>
    <scope>NUCLEOTIDE SEQUENCE [LARGE SCALE GENOMIC DNA]</scope>
    <source>
        <strain evidence="17">Teg-2019</strain>
        <tissue evidence="17">Adductor muscle</tissue>
    </source>
</reference>
<keyword evidence="11" id="KW-0175">Coiled coil</keyword>
<feature type="compositionally biased region" description="Acidic residues" evidence="15">
    <location>
        <begin position="274"/>
        <end position="283"/>
    </location>
</feature>
<dbReference type="PANTHER" id="PTHR13278:SF0">
    <property type="entry name" value="ZINC FINGER PROTEIN 830"/>
    <property type="match status" value="1"/>
</dbReference>
<comment type="subcellular location">
    <subcellularLocation>
        <location evidence="1">Chromosome</location>
    </subcellularLocation>
    <subcellularLocation>
        <location evidence="2">Nucleus speckle</location>
    </subcellularLocation>
</comment>
<proteinExistence type="predicted"/>
<feature type="compositionally biased region" description="Basic and acidic residues" evidence="15">
    <location>
        <begin position="9"/>
        <end position="31"/>
    </location>
</feature>